<evidence type="ECO:0000313" key="2">
    <source>
        <dbReference type="EMBL" id="QHC61923.1"/>
    </source>
</evidence>
<accession>A0ABX6GWV7</accession>
<keyword evidence="1" id="KW-0812">Transmembrane</keyword>
<protein>
    <submittedName>
        <fullName evidence="2">Uncharacterized protein</fullName>
    </submittedName>
</protein>
<sequence length="49" mass="5254">MSEETPEAARARRRRALLWVVPLLVLLIGGLFAVTLAVGGYALRTMTGG</sequence>
<name>A0ABX6GWV7_9MICO</name>
<evidence type="ECO:0000313" key="3">
    <source>
        <dbReference type="Proteomes" id="UP000464597"/>
    </source>
</evidence>
<evidence type="ECO:0000256" key="1">
    <source>
        <dbReference type="SAM" id="Phobius"/>
    </source>
</evidence>
<gene>
    <name evidence="2" type="ORF">GSU69_03920</name>
</gene>
<keyword evidence="1" id="KW-1133">Transmembrane helix</keyword>
<feature type="transmembrane region" description="Helical" evidence="1">
    <location>
        <begin position="16"/>
        <end position="43"/>
    </location>
</feature>
<reference evidence="3" key="1">
    <citation type="submission" date="2019-12" db="EMBL/GenBank/DDBJ databases">
        <title>Complete and draft genome sequences of new strains and members of some known species of the genus Rathayibacter isolated from plants.</title>
        <authorList>
            <person name="Tarlachkov S.V."/>
            <person name="Starodumova I.P."/>
            <person name="Dorofeeva L.V."/>
            <person name="Prisyazhnaya N.V."/>
            <person name="Leyn S."/>
            <person name="Zlamal J."/>
            <person name="Elan M."/>
            <person name="Osterman A.L."/>
            <person name="Nadler S."/>
            <person name="Subbotin S.A."/>
            <person name="Evtushenko L.I."/>
        </authorList>
    </citation>
    <scope>NUCLEOTIDE SEQUENCE [LARGE SCALE GENOMIC DNA]</scope>
    <source>
        <strain evidence="3">VKM Ac-2802</strain>
    </source>
</reference>
<proteinExistence type="predicted"/>
<dbReference type="EMBL" id="CP047180">
    <property type="protein sequence ID" value="QHC61923.1"/>
    <property type="molecule type" value="Genomic_DNA"/>
</dbReference>
<organism evidence="2 3">
    <name type="scientific">Rathayibacter festucae</name>
    <dbReference type="NCBI Taxonomy" id="110937"/>
    <lineage>
        <taxon>Bacteria</taxon>
        <taxon>Bacillati</taxon>
        <taxon>Actinomycetota</taxon>
        <taxon>Actinomycetes</taxon>
        <taxon>Micrococcales</taxon>
        <taxon>Microbacteriaceae</taxon>
        <taxon>Rathayibacter</taxon>
    </lineage>
</organism>
<keyword evidence="1" id="KW-0472">Membrane</keyword>
<dbReference type="Proteomes" id="UP000464597">
    <property type="component" value="Chromosome"/>
</dbReference>
<dbReference type="RefSeq" id="WP_159422145.1">
    <property type="nucleotide sequence ID" value="NZ_CP047180.1"/>
</dbReference>
<keyword evidence="3" id="KW-1185">Reference proteome</keyword>